<dbReference type="STRING" id="234267.Acid_5913"/>
<proteinExistence type="predicted"/>
<organism evidence="2">
    <name type="scientific">Solibacter usitatus (strain Ellin6076)</name>
    <dbReference type="NCBI Taxonomy" id="234267"/>
    <lineage>
        <taxon>Bacteria</taxon>
        <taxon>Pseudomonadati</taxon>
        <taxon>Acidobacteriota</taxon>
        <taxon>Terriglobia</taxon>
        <taxon>Bryobacterales</taxon>
        <taxon>Solibacteraceae</taxon>
        <taxon>Candidatus Solibacter</taxon>
    </lineage>
</organism>
<dbReference type="HOGENOM" id="CLU_745774_0_0_0"/>
<evidence type="ECO:0000313" key="2">
    <source>
        <dbReference type="EMBL" id="ABJ86854.1"/>
    </source>
</evidence>
<feature type="compositionally biased region" description="Gly residues" evidence="1">
    <location>
        <begin position="252"/>
        <end position="266"/>
    </location>
</feature>
<sequence>MALLSGARALASLDNPAARQAFAEGVQLVEHLPLRTHSLGHVLNDAVRYGALVDPVAAIALFRRLQSDYPRHPGHIAGTMLVQSLAQGGEINAALELLEDPACDTRGAGIILHLTPDPALQRRAMVAARDRWRRLRQDPESVGGFQRHEFPQLFSQHRQVLDAKEQAAWLDELLQAIEYDPDQETNSGFGENVRFHSTRDTHLFQILGVLRALKPPEEVDAILRRYPEVAAAAQIYPLGLESLMSLRPPAGTAGGGRIGSGSGSGFGSRDRRLPGPSTVPELLEEARRLHREDIDPGDPNLAPHVFWPSCHAYKLALYWAGRHSGMDAEPLLDQVPDIDFAILAAIEFAAGVLGLPEPFGVRMEHHPKRHG</sequence>
<accession>Q01U16</accession>
<dbReference type="InParanoid" id="Q01U16"/>
<dbReference type="KEGG" id="sus:Acid_5913"/>
<feature type="region of interest" description="Disordered" evidence="1">
    <location>
        <begin position="251"/>
        <end position="278"/>
    </location>
</feature>
<dbReference type="AlphaFoldDB" id="Q01U16"/>
<protein>
    <submittedName>
        <fullName evidence="2">Uncharacterized protein</fullName>
    </submittedName>
</protein>
<reference evidence="2" key="1">
    <citation type="submission" date="2006-10" db="EMBL/GenBank/DDBJ databases">
        <title>Complete sequence of Solibacter usitatus Ellin6076.</title>
        <authorList>
            <consortium name="US DOE Joint Genome Institute"/>
            <person name="Copeland A."/>
            <person name="Lucas S."/>
            <person name="Lapidus A."/>
            <person name="Barry K."/>
            <person name="Detter J.C."/>
            <person name="Glavina del Rio T."/>
            <person name="Hammon N."/>
            <person name="Israni S."/>
            <person name="Dalin E."/>
            <person name="Tice H."/>
            <person name="Pitluck S."/>
            <person name="Thompson L.S."/>
            <person name="Brettin T."/>
            <person name="Bruce D."/>
            <person name="Han C."/>
            <person name="Tapia R."/>
            <person name="Gilna P."/>
            <person name="Schmutz J."/>
            <person name="Larimer F."/>
            <person name="Land M."/>
            <person name="Hauser L."/>
            <person name="Kyrpides N."/>
            <person name="Mikhailova N."/>
            <person name="Janssen P.H."/>
            <person name="Kuske C.R."/>
            <person name="Richardson P."/>
        </authorList>
    </citation>
    <scope>NUCLEOTIDE SEQUENCE</scope>
    <source>
        <strain evidence="2">Ellin6076</strain>
    </source>
</reference>
<gene>
    <name evidence="2" type="ordered locus">Acid_5913</name>
</gene>
<evidence type="ECO:0000256" key="1">
    <source>
        <dbReference type="SAM" id="MobiDB-lite"/>
    </source>
</evidence>
<name>Q01U16_SOLUE</name>
<dbReference type="EMBL" id="CP000473">
    <property type="protein sequence ID" value="ABJ86854.1"/>
    <property type="molecule type" value="Genomic_DNA"/>
</dbReference>